<name>A0A4Y2HA98_ARAVE</name>
<dbReference type="Proteomes" id="UP000499080">
    <property type="component" value="Unassembled WGS sequence"/>
</dbReference>
<proteinExistence type="predicted"/>
<dbReference type="AlphaFoldDB" id="A0A4Y2HA98"/>
<evidence type="ECO:0000313" key="2">
    <source>
        <dbReference type="Proteomes" id="UP000499080"/>
    </source>
</evidence>
<comment type="caution">
    <text evidence="1">The sequence shown here is derived from an EMBL/GenBank/DDBJ whole genome shotgun (WGS) entry which is preliminary data.</text>
</comment>
<keyword evidence="2" id="KW-1185">Reference proteome</keyword>
<protein>
    <submittedName>
        <fullName evidence="1">Uncharacterized protein</fullName>
    </submittedName>
</protein>
<evidence type="ECO:0000313" key="1">
    <source>
        <dbReference type="EMBL" id="GBM62106.1"/>
    </source>
</evidence>
<accession>A0A4Y2HA98</accession>
<sequence>MHGGSLVDSDFELGTLRHRNRDLTTRPPRSFLTQGGIFIQAKHKCGTISLESLPGKAGCHPYIGGVKPSFARASSQTFLTGHTGEVLQGTTPSGRFLIRVNTHCWRLPGGSSRDGILGVMKRTFHPGQAVAYRAAHCEGRVRATFPLFLNKFSEGKSFRDVTSLGGCWVTLLRLEIFAYGTILTSMALQLNLDNQVQESKRFLVYEQKTRLDKGVNMV</sequence>
<dbReference type="OrthoDB" id="10646055at2759"/>
<dbReference type="EMBL" id="BGPR01001800">
    <property type="protein sequence ID" value="GBM62106.1"/>
    <property type="molecule type" value="Genomic_DNA"/>
</dbReference>
<organism evidence="1 2">
    <name type="scientific">Araneus ventricosus</name>
    <name type="common">Orbweaver spider</name>
    <name type="synonym">Epeira ventricosa</name>
    <dbReference type="NCBI Taxonomy" id="182803"/>
    <lineage>
        <taxon>Eukaryota</taxon>
        <taxon>Metazoa</taxon>
        <taxon>Ecdysozoa</taxon>
        <taxon>Arthropoda</taxon>
        <taxon>Chelicerata</taxon>
        <taxon>Arachnida</taxon>
        <taxon>Araneae</taxon>
        <taxon>Araneomorphae</taxon>
        <taxon>Entelegynae</taxon>
        <taxon>Araneoidea</taxon>
        <taxon>Araneidae</taxon>
        <taxon>Araneus</taxon>
    </lineage>
</organism>
<gene>
    <name evidence="1" type="ORF">AVEN_49339_1</name>
</gene>
<reference evidence="1 2" key="1">
    <citation type="journal article" date="2019" name="Sci. Rep.">
        <title>Orb-weaving spider Araneus ventricosus genome elucidates the spidroin gene catalogue.</title>
        <authorList>
            <person name="Kono N."/>
            <person name="Nakamura H."/>
            <person name="Ohtoshi R."/>
            <person name="Moran D.A.P."/>
            <person name="Shinohara A."/>
            <person name="Yoshida Y."/>
            <person name="Fujiwara M."/>
            <person name="Mori M."/>
            <person name="Tomita M."/>
            <person name="Arakawa K."/>
        </authorList>
    </citation>
    <scope>NUCLEOTIDE SEQUENCE [LARGE SCALE GENOMIC DNA]</scope>
</reference>